<dbReference type="RefSeq" id="WP_182811500.1">
    <property type="nucleotide sequence ID" value="NZ_JACJFM010000052.1"/>
</dbReference>
<dbReference type="EMBL" id="JACJFM010000052">
    <property type="protein sequence ID" value="MBB1489375.1"/>
    <property type="molecule type" value="Genomic_DNA"/>
</dbReference>
<sequence>MAEVRAIEAFRCLINGLPFMAEVEGYTPPEVKKKMEETRGGRFVVNKIMTGLEAMEGQLTLIGATDEMLLSFGVEVDSYSEITVLASSLDQQKNKIPLRWEHTCEVTNIKSETIKGGLYKHTIDFTCRAFKHMDNGKIIHDIDEPTMKAVIFGKDHMEKHRANLEM</sequence>
<dbReference type="InterPro" id="IPR006498">
    <property type="entry name" value="Tail_tube"/>
</dbReference>
<proteinExistence type="predicted"/>
<dbReference type="Proteomes" id="UP000565262">
    <property type="component" value="Unassembled WGS sequence"/>
</dbReference>
<organism evidence="1 2">
    <name type="scientific">Oceanospirillum sediminis</name>
    <dbReference type="NCBI Taxonomy" id="2760088"/>
    <lineage>
        <taxon>Bacteria</taxon>
        <taxon>Pseudomonadati</taxon>
        <taxon>Pseudomonadota</taxon>
        <taxon>Gammaproteobacteria</taxon>
        <taxon>Oceanospirillales</taxon>
        <taxon>Oceanospirillaceae</taxon>
        <taxon>Oceanospirillum</taxon>
    </lineage>
</organism>
<comment type="caution">
    <text evidence="1">The sequence shown here is derived from an EMBL/GenBank/DDBJ whole genome shotgun (WGS) entry which is preliminary data.</text>
</comment>
<keyword evidence="2" id="KW-1185">Reference proteome</keyword>
<protein>
    <submittedName>
        <fullName evidence="1">Phage major tail tube protein</fullName>
    </submittedName>
</protein>
<accession>A0A839IVJ8</accession>
<dbReference type="Pfam" id="PF04985">
    <property type="entry name" value="Phage_tube"/>
    <property type="match status" value="1"/>
</dbReference>
<reference evidence="1 2" key="1">
    <citation type="submission" date="2020-08" db="EMBL/GenBank/DDBJ databases">
        <title>Oceanospirillum sp. nov. isolated from marine sediment.</title>
        <authorList>
            <person name="Ji X."/>
        </authorList>
    </citation>
    <scope>NUCLEOTIDE SEQUENCE [LARGE SCALE GENOMIC DNA]</scope>
    <source>
        <strain evidence="1 2">D5</strain>
    </source>
</reference>
<gene>
    <name evidence="1" type="ORF">H4O21_22450</name>
</gene>
<name>A0A839IVJ8_9GAMM</name>
<evidence type="ECO:0000313" key="1">
    <source>
        <dbReference type="EMBL" id="MBB1489375.1"/>
    </source>
</evidence>
<evidence type="ECO:0000313" key="2">
    <source>
        <dbReference type="Proteomes" id="UP000565262"/>
    </source>
</evidence>
<dbReference type="AlphaFoldDB" id="A0A839IVJ8"/>